<accession>A0ABD3UT35</accession>
<dbReference type="PROSITE" id="PS00010">
    <property type="entry name" value="ASX_HYDROXYL"/>
    <property type="match status" value="2"/>
</dbReference>
<proteinExistence type="predicted"/>
<dbReference type="FunFam" id="2.10.25.10:FF:000038">
    <property type="entry name" value="Fibrillin 2"/>
    <property type="match status" value="1"/>
</dbReference>
<dbReference type="PROSITE" id="PS01186">
    <property type="entry name" value="EGF_2"/>
    <property type="match status" value="3"/>
</dbReference>
<dbReference type="PANTHER" id="PTHR24039">
    <property type="entry name" value="FIBRILLIN-RELATED"/>
    <property type="match status" value="1"/>
</dbReference>
<feature type="domain" description="EGF-like" evidence="7">
    <location>
        <begin position="190"/>
        <end position="233"/>
    </location>
</feature>
<dbReference type="InterPro" id="IPR009030">
    <property type="entry name" value="Growth_fac_rcpt_cys_sf"/>
</dbReference>
<dbReference type="Pfam" id="PF06119">
    <property type="entry name" value="NIDO"/>
    <property type="match status" value="1"/>
</dbReference>
<evidence type="ECO:0000313" key="9">
    <source>
        <dbReference type="EMBL" id="KAL3851663.1"/>
    </source>
</evidence>
<keyword evidence="4" id="KW-1015">Disulfide bond</keyword>
<dbReference type="InterPro" id="IPR003886">
    <property type="entry name" value="NIDO_dom"/>
</dbReference>
<name>A0ABD3UT35_SINWO</name>
<keyword evidence="3" id="KW-0677">Repeat</keyword>
<evidence type="ECO:0000313" key="10">
    <source>
        <dbReference type="Proteomes" id="UP001634394"/>
    </source>
</evidence>
<dbReference type="InterPro" id="IPR013032">
    <property type="entry name" value="EGF-like_CS"/>
</dbReference>
<evidence type="ECO:0000256" key="1">
    <source>
        <dbReference type="ARBA" id="ARBA00022536"/>
    </source>
</evidence>
<evidence type="ECO:0000259" key="8">
    <source>
        <dbReference type="PROSITE" id="PS50856"/>
    </source>
</evidence>
<evidence type="ECO:0000256" key="3">
    <source>
        <dbReference type="ARBA" id="ARBA00022737"/>
    </source>
</evidence>
<dbReference type="SUPFAM" id="SSF57184">
    <property type="entry name" value="Growth factor receptor domain"/>
    <property type="match status" value="1"/>
</dbReference>
<feature type="non-terminal residue" evidence="9">
    <location>
        <position position="638"/>
    </location>
</feature>
<dbReference type="CDD" id="cd00054">
    <property type="entry name" value="EGF_CA"/>
    <property type="match status" value="2"/>
</dbReference>
<dbReference type="Proteomes" id="UP001634394">
    <property type="component" value="Unassembled WGS sequence"/>
</dbReference>
<evidence type="ECO:0000256" key="2">
    <source>
        <dbReference type="ARBA" id="ARBA00022729"/>
    </source>
</evidence>
<dbReference type="AlphaFoldDB" id="A0ABD3UT35"/>
<dbReference type="PROSITE" id="PS50856">
    <property type="entry name" value="AMOP"/>
    <property type="match status" value="1"/>
</dbReference>
<feature type="domain" description="AMOP" evidence="8">
    <location>
        <begin position="489"/>
        <end position="624"/>
    </location>
</feature>
<dbReference type="SMART" id="SM00179">
    <property type="entry name" value="EGF_CA"/>
    <property type="match status" value="2"/>
</dbReference>
<evidence type="ECO:0000256" key="6">
    <source>
        <dbReference type="SAM" id="MobiDB-lite"/>
    </source>
</evidence>
<comment type="caution">
    <text evidence="5">Lacks conserved residue(s) required for the propagation of feature annotation.</text>
</comment>
<feature type="domain" description="EGF-like" evidence="7">
    <location>
        <begin position="147"/>
        <end position="189"/>
    </location>
</feature>
<dbReference type="SMART" id="SM00181">
    <property type="entry name" value="EGF"/>
    <property type="match status" value="3"/>
</dbReference>
<dbReference type="EMBL" id="JBJQND010000015">
    <property type="protein sequence ID" value="KAL3851663.1"/>
    <property type="molecule type" value="Genomic_DNA"/>
</dbReference>
<feature type="compositionally biased region" description="Low complexity" evidence="6">
    <location>
        <begin position="8"/>
        <end position="30"/>
    </location>
</feature>
<evidence type="ECO:0000259" key="7">
    <source>
        <dbReference type="PROSITE" id="PS50026"/>
    </source>
</evidence>
<dbReference type="InterPro" id="IPR000742">
    <property type="entry name" value="EGF"/>
</dbReference>
<evidence type="ECO:0000256" key="5">
    <source>
        <dbReference type="PROSITE-ProRule" id="PRU00076"/>
    </source>
</evidence>
<protein>
    <submittedName>
        <fullName evidence="9">Uncharacterized protein</fullName>
    </submittedName>
</protein>
<dbReference type="Gene3D" id="2.10.25.10">
    <property type="entry name" value="Laminin"/>
    <property type="match status" value="2"/>
</dbReference>
<comment type="caution">
    <text evidence="9">The sequence shown here is derived from an EMBL/GenBank/DDBJ whole genome shotgun (WGS) entry which is preliminary data.</text>
</comment>
<keyword evidence="1 5" id="KW-0245">EGF-like domain</keyword>
<dbReference type="PROSITE" id="PS50026">
    <property type="entry name" value="EGF_3"/>
    <property type="match status" value="2"/>
</dbReference>
<dbReference type="Pfam" id="PF12661">
    <property type="entry name" value="hEGF"/>
    <property type="match status" value="1"/>
</dbReference>
<dbReference type="InterPro" id="IPR001881">
    <property type="entry name" value="EGF-like_Ca-bd_dom"/>
</dbReference>
<organism evidence="9 10">
    <name type="scientific">Sinanodonta woodiana</name>
    <name type="common">Chinese pond mussel</name>
    <name type="synonym">Anodonta woodiana</name>
    <dbReference type="NCBI Taxonomy" id="1069815"/>
    <lineage>
        <taxon>Eukaryota</taxon>
        <taxon>Metazoa</taxon>
        <taxon>Spiralia</taxon>
        <taxon>Lophotrochozoa</taxon>
        <taxon>Mollusca</taxon>
        <taxon>Bivalvia</taxon>
        <taxon>Autobranchia</taxon>
        <taxon>Heteroconchia</taxon>
        <taxon>Palaeoheterodonta</taxon>
        <taxon>Unionida</taxon>
        <taxon>Unionoidea</taxon>
        <taxon>Unionidae</taxon>
        <taxon>Unioninae</taxon>
        <taxon>Sinanodonta</taxon>
    </lineage>
</organism>
<gene>
    <name evidence="9" type="ORF">ACJMK2_015392</name>
</gene>
<feature type="region of interest" description="Disordered" evidence="6">
    <location>
        <begin position="1"/>
        <end position="30"/>
    </location>
</feature>
<dbReference type="Pfam" id="PF07645">
    <property type="entry name" value="EGF_CA"/>
    <property type="match status" value="2"/>
</dbReference>
<evidence type="ECO:0000256" key="4">
    <source>
        <dbReference type="ARBA" id="ARBA00023157"/>
    </source>
</evidence>
<dbReference type="InterPro" id="IPR049883">
    <property type="entry name" value="NOTCH1_EGF-like"/>
</dbReference>
<keyword evidence="10" id="KW-1185">Reference proteome</keyword>
<keyword evidence="2" id="KW-0732">Signal</keyword>
<dbReference type="InterPro" id="IPR005533">
    <property type="entry name" value="AMOP_dom"/>
</dbReference>
<sequence length="638" mass="69428">MPSTETLSPTTTAPVKSTTTNETPTTSTSTTGFASTIITAATISATSTTEFTVTSAPATTVATTTSFITNIPAATSSTASSPTTAATTGSAITGIASNPCSNNPCNENNVPQTNHSCEHVINSYGLISGFKCHCQPGYIEAGIFCEDKNECTSEDNMCDQTSSVCKNTIGSYKCVCKTGYQQLTDVTCRDIDECSLQTINCDEPNKRSICTNTPGSYTCTCAAGYSGNGTYCMSKSGLLLCTVISQSGQGRGVRKSYTNPSSSLDISSDTQVNALLAAWWANMEPSSQISSPAAGVYYKVLRSEITGDASTLAQMTNLVKSSLNISEVENFTANFVVVVTWNKLKLTGSKDNTMTVTFQSILISNYVHTFWIAKYGDRQMLWNIALDSTMTHYPAQVGLYVQGGTKFIYHYGYLPYTDANNMDFIEKIDQVYFVVPVTISSLQTLKNLWVTSGYQYTKDKTTAESSYSGQYGLLKLGEVFLGLTDNSQSFRHLAIEFDDWLSMDIADQTNVIDVAHAQECPCTLSQASSVFEPVHDPKSKIPAGVRCITKINYQDSNDGRAVRCCYNFQNQLIYDHAAVNGMNTYRRYFPPKSDKDDDIYSFACSSDVHSYTGEDLCSKFIKRRPHSAGCIEFKSSTA</sequence>
<dbReference type="InterPro" id="IPR000152">
    <property type="entry name" value="EGF-type_Asp/Asn_hydroxyl_site"/>
</dbReference>
<reference evidence="9 10" key="1">
    <citation type="submission" date="2024-11" db="EMBL/GenBank/DDBJ databases">
        <title>Chromosome-level genome assembly of the freshwater bivalve Anodonta woodiana.</title>
        <authorList>
            <person name="Chen X."/>
        </authorList>
    </citation>
    <scope>NUCLEOTIDE SEQUENCE [LARGE SCALE GENOMIC DNA]</scope>
    <source>
        <strain evidence="9">MN2024</strain>
        <tissue evidence="9">Gills</tissue>
    </source>
</reference>